<gene>
    <name evidence="2" type="ORF">Pa4123_04780</name>
</gene>
<dbReference type="Proteomes" id="UP001144280">
    <property type="component" value="Unassembled WGS sequence"/>
</dbReference>
<proteinExistence type="predicted"/>
<feature type="transmembrane region" description="Helical" evidence="1">
    <location>
        <begin position="35"/>
        <end position="53"/>
    </location>
</feature>
<keyword evidence="1" id="KW-0812">Transmembrane</keyword>
<name>A0ABQ5QMU7_9ACTN</name>
<accession>A0ABQ5QMU7</accession>
<sequence length="72" mass="7884">MSPVVGRGLRDLAIFVGVIGACYLVLFLFGARPGMSLFTVSLAVALGMGLRIARRELRYRKDIKKSRGIEEA</sequence>
<protein>
    <recommendedName>
        <fullName evidence="4">DUF4229 domain-containing protein</fullName>
    </recommendedName>
</protein>
<keyword evidence="3" id="KW-1185">Reference proteome</keyword>
<reference evidence="2" key="1">
    <citation type="submission" date="2022-12" db="EMBL/GenBank/DDBJ databases">
        <title>New Phytohabitans aurantiacus sp. RD004123 nov., an actinomycete isolated from soil.</title>
        <authorList>
            <person name="Triningsih D.W."/>
            <person name="Harunari E."/>
            <person name="Igarashi Y."/>
        </authorList>
    </citation>
    <scope>NUCLEOTIDE SEQUENCE</scope>
    <source>
        <strain evidence="2">RD004123</strain>
    </source>
</reference>
<dbReference type="EMBL" id="BSDI01000001">
    <property type="protein sequence ID" value="GLH95206.1"/>
    <property type="molecule type" value="Genomic_DNA"/>
</dbReference>
<feature type="transmembrane region" description="Helical" evidence="1">
    <location>
        <begin position="12"/>
        <end position="29"/>
    </location>
</feature>
<keyword evidence="1" id="KW-0472">Membrane</keyword>
<evidence type="ECO:0000256" key="1">
    <source>
        <dbReference type="SAM" id="Phobius"/>
    </source>
</evidence>
<keyword evidence="1" id="KW-1133">Transmembrane helix</keyword>
<evidence type="ECO:0000313" key="3">
    <source>
        <dbReference type="Proteomes" id="UP001144280"/>
    </source>
</evidence>
<evidence type="ECO:0008006" key="4">
    <source>
        <dbReference type="Google" id="ProtNLM"/>
    </source>
</evidence>
<organism evidence="2 3">
    <name type="scientific">Phytohabitans aurantiacus</name>
    <dbReference type="NCBI Taxonomy" id="3016789"/>
    <lineage>
        <taxon>Bacteria</taxon>
        <taxon>Bacillati</taxon>
        <taxon>Actinomycetota</taxon>
        <taxon>Actinomycetes</taxon>
        <taxon>Micromonosporales</taxon>
        <taxon>Micromonosporaceae</taxon>
    </lineage>
</organism>
<comment type="caution">
    <text evidence="2">The sequence shown here is derived from an EMBL/GenBank/DDBJ whole genome shotgun (WGS) entry which is preliminary data.</text>
</comment>
<dbReference type="PROSITE" id="PS51257">
    <property type="entry name" value="PROKAR_LIPOPROTEIN"/>
    <property type="match status" value="1"/>
</dbReference>
<evidence type="ECO:0000313" key="2">
    <source>
        <dbReference type="EMBL" id="GLH95206.1"/>
    </source>
</evidence>